<evidence type="ECO:0000256" key="2">
    <source>
        <dbReference type="ARBA" id="ARBA00022969"/>
    </source>
</evidence>
<dbReference type="Gene3D" id="3.40.198.10">
    <property type="entry name" value="Delta-endotoxin CytB-like"/>
    <property type="match status" value="1"/>
</dbReference>
<keyword evidence="2" id="KW-0749">Sporulation</keyword>
<evidence type="ECO:0000313" key="3">
    <source>
        <dbReference type="EMBL" id="TQI83593.1"/>
    </source>
</evidence>
<dbReference type="EMBL" id="VFMJ01000001">
    <property type="protein sequence ID" value="TQI83593.1"/>
    <property type="molecule type" value="Genomic_DNA"/>
</dbReference>
<dbReference type="InterPro" id="IPR001615">
    <property type="entry name" value="Endotoxin_CytB"/>
</dbReference>
<dbReference type="RefSeq" id="WP_141967878.1">
    <property type="nucleotide sequence ID" value="NZ_JAENMM010000001.1"/>
</dbReference>
<dbReference type="SUPFAM" id="SSF55676">
    <property type="entry name" value="CytB endotoxin-like"/>
    <property type="match status" value="1"/>
</dbReference>
<accession>A0AA46Q9X3</accession>
<sequence>MLDKKKASISSPVITKNLFIRLVADDNNFDNIISITDPSVLILALKTAALFQGALVPAENNSLRFDVQKAMELVNQNPELSVTNYTDIKKETSDSRTSVMTDMVLSTIKTVLGIVLAPAPAQQLQSAIEGAYVGLDETKDSAWIFWEKKKDTKTTYQYNITFSVEAGPTGLVLLTCPMGLTIEVNKEYERVLFITLTDKESYSCRIQALTTAQLAKPAAKNAEAAEVLSVLIGDGPRRV</sequence>
<dbReference type="GO" id="GO:0030435">
    <property type="term" value="P:sporulation resulting in formation of a cellular spore"/>
    <property type="evidence" value="ECO:0007669"/>
    <property type="project" value="UniProtKB-KW"/>
</dbReference>
<dbReference type="InterPro" id="IPR035918">
    <property type="entry name" value="CytB_endotoxin-like_sf"/>
</dbReference>
<reference evidence="3 4" key="2">
    <citation type="submission" date="2019-07" db="EMBL/GenBank/DDBJ databases">
        <title>Investigation of anaerobic lignin degradation for improved lignocellulosic biofuels.</title>
        <authorList>
            <person name="Deangelis K.PhD."/>
        </authorList>
    </citation>
    <scope>NUCLEOTIDE SEQUENCE [LARGE SCALE GENOMIC DNA]</scope>
    <source>
        <strain evidence="3 4">106R</strain>
    </source>
</reference>
<comment type="similarity">
    <text evidence="1">Belongs to the cyt1/cyt2 endotoxin family.</text>
</comment>
<protein>
    <submittedName>
        <fullName evidence="3">Toxin</fullName>
    </submittedName>
</protein>
<organism evidence="3 4">
    <name type="scientific">Serratia marcescens</name>
    <dbReference type="NCBI Taxonomy" id="615"/>
    <lineage>
        <taxon>Bacteria</taxon>
        <taxon>Pseudomonadati</taxon>
        <taxon>Pseudomonadota</taxon>
        <taxon>Gammaproteobacteria</taxon>
        <taxon>Enterobacterales</taxon>
        <taxon>Yersiniaceae</taxon>
        <taxon>Serratia</taxon>
    </lineage>
</organism>
<evidence type="ECO:0000256" key="1">
    <source>
        <dbReference type="ARBA" id="ARBA00009676"/>
    </source>
</evidence>
<proteinExistence type="inferred from homology"/>
<dbReference type="Pfam" id="PF01338">
    <property type="entry name" value="Bac_thur_toxin"/>
    <property type="match status" value="1"/>
</dbReference>
<dbReference type="AlphaFoldDB" id="A0AA46Q9X3"/>
<evidence type="ECO:0000313" key="4">
    <source>
        <dbReference type="Proteomes" id="UP000320710"/>
    </source>
</evidence>
<name>A0AA46Q9X3_SERMA</name>
<dbReference type="Proteomes" id="UP000320710">
    <property type="component" value="Unassembled WGS sequence"/>
</dbReference>
<reference evidence="3 4" key="1">
    <citation type="submission" date="2019-06" db="EMBL/GenBank/DDBJ databases">
        <authorList>
            <person name="Deangelis K."/>
            <person name="Huntemann M."/>
            <person name="Clum A."/>
            <person name="Pillay M."/>
            <person name="Palaniappan K."/>
            <person name="Varghese N."/>
            <person name="Mikhailova N."/>
            <person name="Stamatis D."/>
            <person name="Reddy T."/>
            <person name="Daum C."/>
            <person name="Shapiro N."/>
            <person name="Ivanova N."/>
            <person name="Kyrpides N."/>
            <person name="Woyke T."/>
        </authorList>
    </citation>
    <scope>NUCLEOTIDE SEQUENCE [LARGE SCALE GENOMIC DNA]</scope>
    <source>
        <strain evidence="3 4">106R</strain>
    </source>
</reference>
<gene>
    <name evidence="3" type="ORF">FHU12_1080</name>
</gene>
<dbReference type="GO" id="GO:0005576">
    <property type="term" value="C:extracellular region"/>
    <property type="evidence" value="ECO:0007669"/>
    <property type="project" value="InterPro"/>
</dbReference>
<comment type="caution">
    <text evidence="3">The sequence shown here is derived from an EMBL/GenBank/DDBJ whole genome shotgun (WGS) entry which is preliminary data.</text>
</comment>